<dbReference type="AlphaFoldDB" id="A0A502FQA2"/>
<gene>
    <name evidence="2" type="ORF">EAH76_16500</name>
</gene>
<evidence type="ECO:0000313" key="3">
    <source>
        <dbReference type="Proteomes" id="UP000319931"/>
    </source>
</evidence>
<dbReference type="EMBL" id="RCZC01000005">
    <property type="protein sequence ID" value="TPG51625.1"/>
    <property type="molecule type" value="Genomic_DNA"/>
</dbReference>
<organism evidence="2 3">
    <name type="scientific">Sphingomonas glacialis</name>
    <dbReference type="NCBI Taxonomy" id="658225"/>
    <lineage>
        <taxon>Bacteria</taxon>
        <taxon>Pseudomonadati</taxon>
        <taxon>Pseudomonadota</taxon>
        <taxon>Alphaproteobacteria</taxon>
        <taxon>Sphingomonadales</taxon>
        <taxon>Sphingomonadaceae</taxon>
        <taxon>Sphingomonas</taxon>
    </lineage>
</organism>
<name>A0A502FQA2_9SPHN</name>
<dbReference type="OrthoDB" id="7560647at2"/>
<evidence type="ECO:0000313" key="2">
    <source>
        <dbReference type="EMBL" id="TPG51625.1"/>
    </source>
</evidence>
<protein>
    <submittedName>
        <fullName evidence="2">DUF4214 domain-containing protein</fullName>
    </submittedName>
</protein>
<keyword evidence="3" id="KW-1185">Reference proteome</keyword>
<accession>A0A502FQA2</accession>
<dbReference type="InterPro" id="IPR025282">
    <property type="entry name" value="DUF4214"/>
</dbReference>
<comment type="caution">
    <text evidence="2">The sequence shown here is derived from an EMBL/GenBank/DDBJ whole genome shotgun (WGS) entry which is preliminary data.</text>
</comment>
<evidence type="ECO:0000259" key="1">
    <source>
        <dbReference type="Pfam" id="PF13946"/>
    </source>
</evidence>
<dbReference type="Pfam" id="PF13946">
    <property type="entry name" value="DUF4214"/>
    <property type="match status" value="1"/>
</dbReference>
<reference evidence="2 3" key="1">
    <citation type="journal article" date="2019" name="Environ. Microbiol.">
        <title>Species interactions and distinct microbial communities in high Arctic permafrost affected cryosols are associated with the CH4 and CO2 gas fluxes.</title>
        <authorList>
            <person name="Altshuler I."/>
            <person name="Hamel J."/>
            <person name="Turney S."/>
            <person name="Magnuson E."/>
            <person name="Levesque R."/>
            <person name="Greer C."/>
            <person name="Whyte L.G."/>
        </authorList>
    </citation>
    <scope>NUCLEOTIDE SEQUENCE [LARGE SCALE GENOMIC DNA]</scope>
    <source>
        <strain evidence="2 3">E6.1</strain>
    </source>
</reference>
<proteinExistence type="predicted"/>
<sequence length="213" mass="24012">MKSGFDALQSLNPVPTLSMPLSQEFIDSMTSIEKILQWHDTIFVEIAYHVMLQRPADTAGSTYYVDRLRRGRSRIEVLDQLGKSPEASPLLARVKGLEAALKAYRASRPLFAGFWRRWKDPEIGNRAAFARARAMTNSLERTRQEIILAFGDLLAAQRDLSLLVSRQSVAPAASTESARTIPVSHVPRVVTIADVREIDFHSNERRVFHALRV</sequence>
<dbReference type="RefSeq" id="WP_140851389.1">
    <property type="nucleotide sequence ID" value="NZ_RCZC01000005.1"/>
</dbReference>
<dbReference type="Proteomes" id="UP000319931">
    <property type="component" value="Unassembled WGS sequence"/>
</dbReference>
<feature type="domain" description="DUF4214" evidence="1">
    <location>
        <begin position="24"/>
        <end position="87"/>
    </location>
</feature>